<dbReference type="SUPFAM" id="SSF52743">
    <property type="entry name" value="Subtilisin-like"/>
    <property type="match status" value="1"/>
</dbReference>
<dbReference type="GO" id="GO:0006508">
    <property type="term" value="P:proteolysis"/>
    <property type="evidence" value="ECO:0007669"/>
    <property type="project" value="UniProtKB-KW"/>
</dbReference>
<feature type="domain" description="Peptidase S8/S53" evidence="6">
    <location>
        <begin position="36"/>
        <end position="139"/>
    </location>
</feature>
<evidence type="ECO:0000256" key="3">
    <source>
        <dbReference type="ARBA" id="ARBA00022801"/>
    </source>
</evidence>
<dbReference type="Proteomes" id="UP000807716">
    <property type="component" value="Unassembled WGS sequence"/>
</dbReference>
<dbReference type="InterPro" id="IPR036852">
    <property type="entry name" value="Peptidase_S8/S53_dom_sf"/>
</dbReference>
<dbReference type="OrthoDB" id="206201at2759"/>
<dbReference type="InterPro" id="IPR015500">
    <property type="entry name" value="Peptidase_S8_subtilisin-rel"/>
</dbReference>
<gene>
    <name evidence="7" type="primary">SUB6_2</name>
    <name evidence="7" type="ORF">DFQ27_003009</name>
</gene>
<dbReference type="GO" id="GO:0005615">
    <property type="term" value="C:extracellular space"/>
    <property type="evidence" value="ECO:0007669"/>
    <property type="project" value="TreeGrafter"/>
</dbReference>
<comment type="caution">
    <text evidence="5">Lacks conserved residue(s) required for the propagation of feature annotation.</text>
</comment>
<dbReference type="PROSITE" id="PS00136">
    <property type="entry name" value="SUBTILASE_ASP"/>
    <property type="match status" value="1"/>
</dbReference>
<name>A0A9P6TU57_9FUNG</name>
<dbReference type="PANTHER" id="PTHR43806:SF11">
    <property type="entry name" value="CEREVISIN-RELATED"/>
    <property type="match status" value="1"/>
</dbReference>
<organism evidence="7 8">
    <name type="scientific">Actinomortierella ambigua</name>
    <dbReference type="NCBI Taxonomy" id="1343610"/>
    <lineage>
        <taxon>Eukaryota</taxon>
        <taxon>Fungi</taxon>
        <taxon>Fungi incertae sedis</taxon>
        <taxon>Mucoromycota</taxon>
        <taxon>Mortierellomycotina</taxon>
        <taxon>Mortierellomycetes</taxon>
        <taxon>Mortierellales</taxon>
        <taxon>Mortierellaceae</taxon>
        <taxon>Actinomortierella</taxon>
    </lineage>
</organism>
<evidence type="ECO:0000313" key="7">
    <source>
        <dbReference type="EMBL" id="KAG0246115.1"/>
    </source>
</evidence>
<dbReference type="EMBL" id="JAAAJB010002199">
    <property type="protein sequence ID" value="KAG0246115.1"/>
    <property type="molecule type" value="Genomic_DNA"/>
</dbReference>
<comment type="caution">
    <text evidence="7">The sequence shown here is derived from an EMBL/GenBank/DDBJ whole genome shotgun (WGS) entry which is preliminary data.</text>
</comment>
<dbReference type="PROSITE" id="PS00137">
    <property type="entry name" value="SUBTILASE_HIS"/>
    <property type="match status" value="1"/>
</dbReference>
<comment type="similarity">
    <text evidence="1 5">Belongs to the peptidase S8 family.</text>
</comment>
<feature type="non-terminal residue" evidence="7">
    <location>
        <position position="151"/>
    </location>
</feature>
<protein>
    <submittedName>
        <fullName evidence="7">Subtilisin-like serine protease</fullName>
    </submittedName>
</protein>
<reference evidence="7" key="1">
    <citation type="journal article" date="2020" name="Fungal Divers.">
        <title>Resolving the Mortierellaceae phylogeny through synthesis of multi-gene phylogenetics and phylogenomics.</title>
        <authorList>
            <person name="Vandepol N."/>
            <person name="Liber J."/>
            <person name="Desiro A."/>
            <person name="Na H."/>
            <person name="Kennedy M."/>
            <person name="Barry K."/>
            <person name="Grigoriev I.V."/>
            <person name="Miller A.N."/>
            <person name="O'Donnell K."/>
            <person name="Stajich J.E."/>
            <person name="Bonito G."/>
        </authorList>
    </citation>
    <scope>NUCLEOTIDE SEQUENCE</scope>
    <source>
        <strain evidence="7">BC1065</strain>
    </source>
</reference>
<dbReference type="Gene3D" id="3.40.50.200">
    <property type="entry name" value="Peptidase S8/S53 domain"/>
    <property type="match status" value="1"/>
</dbReference>
<dbReference type="AlphaFoldDB" id="A0A9P6TU57"/>
<evidence type="ECO:0000313" key="8">
    <source>
        <dbReference type="Proteomes" id="UP000807716"/>
    </source>
</evidence>
<dbReference type="InterPro" id="IPR000209">
    <property type="entry name" value="Peptidase_S8/S53_dom"/>
</dbReference>
<keyword evidence="3" id="KW-0378">Hydrolase</keyword>
<evidence type="ECO:0000256" key="1">
    <source>
        <dbReference type="ARBA" id="ARBA00011073"/>
    </source>
</evidence>
<keyword evidence="8" id="KW-1185">Reference proteome</keyword>
<evidence type="ECO:0000256" key="5">
    <source>
        <dbReference type="PROSITE-ProRule" id="PRU01240"/>
    </source>
</evidence>
<evidence type="ECO:0000256" key="2">
    <source>
        <dbReference type="ARBA" id="ARBA00022670"/>
    </source>
</evidence>
<keyword evidence="4" id="KW-0720">Serine protease</keyword>
<dbReference type="PANTHER" id="PTHR43806">
    <property type="entry name" value="PEPTIDASE S8"/>
    <property type="match status" value="1"/>
</dbReference>
<evidence type="ECO:0000259" key="6">
    <source>
        <dbReference type="Pfam" id="PF00082"/>
    </source>
</evidence>
<dbReference type="PRINTS" id="PR00723">
    <property type="entry name" value="SUBTILISIN"/>
</dbReference>
<dbReference type="InterPro" id="IPR050131">
    <property type="entry name" value="Peptidase_S8_subtilisin-like"/>
</dbReference>
<dbReference type="InterPro" id="IPR023827">
    <property type="entry name" value="Peptidase_S8_Asp-AS"/>
</dbReference>
<dbReference type="GO" id="GO:0004252">
    <property type="term" value="F:serine-type endopeptidase activity"/>
    <property type="evidence" value="ECO:0007669"/>
    <property type="project" value="InterPro"/>
</dbReference>
<sequence length="151" mass="16198">MAVQSDPPSWGLPRIAQRDRLGATRPSFVYPDQAGAGITAYVIDTGIDVNHVDFGDRARWGANFISDSPNVDENGHGTHIAGTVGGTSYGVAKRVNLVAVKVLDRNNRGANSGFISGMDWVIRDARDKRAVVNMSLSSMSSRALNDAVDRL</sequence>
<dbReference type="Pfam" id="PF00082">
    <property type="entry name" value="Peptidase_S8"/>
    <property type="match status" value="1"/>
</dbReference>
<dbReference type="InterPro" id="IPR022398">
    <property type="entry name" value="Peptidase_S8_His-AS"/>
</dbReference>
<keyword evidence="2 7" id="KW-0645">Protease</keyword>
<accession>A0A9P6TU57</accession>
<dbReference type="PROSITE" id="PS51892">
    <property type="entry name" value="SUBTILASE"/>
    <property type="match status" value="1"/>
</dbReference>
<evidence type="ECO:0000256" key="4">
    <source>
        <dbReference type="ARBA" id="ARBA00022825"/>
    </source>
</evidence>
<proteinExistence type="inferred from homology"/>